<keyword evidence="2" id="KW-1185">Reference proteome</keyword>
<dbReference type="Proteomes" id="UP001054945">
    <property type="component" value="Unassembled WGS sequence"/>
</dbReference>
<organism evidence="1 2">
    <name type="scientific">Caerostris extrusa</name>
    <name type="common">Bark spider</name>
    <name type="synonym">Caerostris bankana</name>
    <dbReference type="NCBI Taxonomy" id="172846"/>
    <lineage>
        <taxon>Eukaryota</taxon>
        <taxon>Metazoa</taxon>
        <taxon>Ecdysozoa</taxon>
        <taxon>Arthropoda</taxon>
        <taxon>Chelicerata</taxon>
        <taxon>Arachnida</taxon>
        <taxon>Araneae</taxon>
        <taxon>Araneomorphae</taxon>
        <taxon>Entelegynae</taxon>
        <taxon>Araneoidea</taxon>
        <taxon>Araneidae</taxon>
        <taxon>Caerostris</taxon>
    </lineage>
</organism>
<dbReference type="AlphaFoldDB" id="A0AAV4N9D6"/>
<accession>A0AAV4N9D6</accession>
<name>A0AAV4N9D6_CAEEX</name>
<comment type="caution">
    <text evidence="1">The sequence shown here is derived from an EMBL/GenBank/DDBJ whole genome shotgun (WGS) entry which is preliminary data.</text>
</comment>
<reference evidence="1 2" key="1">
    <citation type="submission" date="2021-06" db="EMBL/GenBank/DDBJ databases">
        <title>Caerostris extrusa draft genome.</title>
        <authorList>
            <person name="Kono N."/>
            <person name="Arakawa K."/>
        </authorList>
    </citation>
    <scope>NUCLEOTIDE SEQUENCE [LARGE SCALE GENOMIC DNA]</scope>
</reference>
<protein>
    <submittedName>
        <fullName evidence="1">Uncharacterized protein</fullName>
    </submittedName>
</protein>
<evidence type="ECO:0000313" key="1">
    <source>
        <dbReference type="EMBL" id="GIX81430.1"/>
    </source>
</evidence>
<dbReference type="EMBL" id="BPLR01020677">
    <property type="protein sequence ID" value="GIX81430.1"/>
    <property type="molecule type" value="Genomic_DNA"/>
</dbReference>
<proteinExistence type="predicted"/>
<evidence type="ECO:0000313" key="2">
    <source>
        <dbReference type="Proteomes" id="UP001054945"/>
    </source>
</evidence>
<gene>
    <name evidence="1" type="ORF">CEXT_814481</name>
</gene>
<sequence>MSALPPMGSVERRFAPRFSDVAWLLSHYVNELWELSLKSDEQDESDAVESSHVNAKYRYFKLRRKELKEKDGWYKNSRSSFDGVHPKL</sequence>